<feature type="region of interest" description="Disordered" evidence="1">
    <location>
        <begin position="1"/>
        <end position="32"/>
    </location>
</feature>
<evidence type="ECO:0000256" key="1">
    <source>
        <dbReference type="SAM" id="MobiDB-lite"/>
    </source>
</evidence>
<name>A0A371DAP0_9APHY</name>
<organism evidence="2 3">
    <name type="scientific">Lentinus brumalis</name>
    <dbReference type="NCBI Taxonomy" id="2498619"/>
    <lineage>
        <taxon>Eukaryota</taxon>
        <taxon>Fungi</taxon>
        <taxon>Dikarya</taxon>
        <taxon>Basidiomycota</taxon>
        <taxon>Agaricomycotina</taxon>
        <taxon>Agaricomycetes</taxon>
        <taxon>Polyporales</taxon>
        <taxon>Polyporaceae</taxon>
        <taxon>Lentinus</taxon>
    </lineage>
</organism>
<dbReference type="AlphaFoldDB" id="A0A371DAP0"/>
<dbReference type="EMBL" id="KZ857404">
    <property type="protein sequence ID" value="RDX49597.1"/>
    <property type="molecule type" value="Genomic_DNA"/>
</dbReference>
<proteinExistence type="predicted"/>
<keyword evidence="3" id="KW-1185">Reference proteome</keyword>
<dbReference type="Proteomes" id="UP000256964">
    <property type="component" value="Unassembled WGS sequence"/>
</dbReference>
<sequence length="156" mass="17118">MATNRRTLQIGISANDRPARSRSRTSVPSSRGMFGWRRASRCSYKLLVPADKPTDPKTTPARNQPDLAVIVHDTSRIRDCACAIKRTGKHDTSARMTLRYQAYQFRHCAQTAGGIKGHCVLELADMNQSFPAGVPANRPPALKHAAGVLRPSTHDA</sequence>
<reference evidence="2 3" key="1">
    <citation type="journal article" date="2018" name="Biotechnol. Biofuels">
        <title>Integrative visual omics of the white-rot fungus Polyporus brumalis exposes the biotechnological potential of its oxidative enzymes for delignifying raw plant biomass.</title>
        <authorList>
            <person name="Miyauchi S."/>
            <person name="Rancon A."/>
            <person name="Drula E."/>
            <person name="Hage H."/>
            <person name="Chaduli D."/>
            <person name="Favel A."/>
            <person name="Grisel S."/>
            <person name="Henrissat B."/>
            <person name="Herpoel-Gimbert I."/>
            <person name="Ruiz-Duenas F.J."/>
            <person name="Chevret D."/>
            <person name="Hainaut M."/>
            <person name="Lin J."/>
            <person name="Wang M."/>
            <person name="Pangilinan J."/>
            <person name="Lipzen A."/>
            <person name="Lesage-Meessen L."/>
            <person name="Navarro D."/>
            <person name="Riley R."/>
            <person name="Grigoriev I.V."/>
            <person name="Zhou S."/>
            <person name="Raouche S."/>
            <person name="Rosso M.N."/>
        </authorList>
    </citation>
    <scope>NUCLEOTIDE SEQUENCE [LARGE SCALE GENOMIC DNA]</scope>
    <source>
        <strain evidence="2 3">BRFM 1820</strain>
    </source>
</reference>
<evidence type="ECO:0000313" key="2">
    <source>
        <dbReference type="EMBL" id="RDX49597.1"/>
    </source>
</evidence>
<feature type="compositionally biased region" description="Polar residues" evidence="1">
    <location>
        <begin position="1"/>
        <end position="12"/>
    </location>
</feature>
<evidence type="ECO:0000313" key="3">
    <source>
        <dbReference type="Proteomes" id="UP000256964"/>
    </source>
</evidence>
<protein>
    <submittedName>
        <fullName evidence="2">Uncharacterized protein</fullName>
    </submittedName>
</protein>
<gene>
    <name evidence="2" type="ORF">OH76DRAFT_1482971</name>
</gene>
<accession>A0A371DAP0</accession>